<feature type="transmembrane region" description="Helical" evidence="9">
    <location>
        <begin position="20"/>
        <end position="45"/>
    </location>
</feature>
<evidence type="ECO:0000256" key="8">
    <source>
        <dbReference type="ARBA" id="ARBA00023224"/>
    </source>
</evidence>
<feature type="transmembrane region" description="Helical" evidence="9">
    <location>
        <begin position="135"/>
        <end position="157"/>
    </location>
</feature>
<dbReference type="CDD" id="cd00637">
    <property type="entry name" value="7tm_classA_rhodopsin-like"/>
    <property type="match status" value="1"/>
</dbReference>
<keyword evidence="6 9" id="KW-0472">Membrane</keyword>
<dbReference type="GO" id="GO:0042923">
    <property type="term" value="F:neuropeptide binding"/>
    <property type="evidence" value="ECO:0007669"/>
    <property type="project" value="TreeGrafter"/>
</dbReference>
<reference evidence="11 12" key="1">
    <citation type="journal article" date="2016" name="Nat. Commun.">
        <title>Extremotolerant tardigrade genome and improved radiotolerance of human cultured cells by tardigrade-unique protein.</title>
        <authorList>
            <person name="Hashimoto T."/>
            <person name="Horikawa D.D."/>
            <person name="Saito Y."/>
            <person name="Kuwahara H."/>
            <person name="Kozuka-Hata H."/>
            <person name="Shin-I T."/>
            <person name="Minakuchi Y."/>
            <person name="Ohishi K."/>
            <person name="Motoyama A."/>
            <person name="Aizu T."/>
            <person name="Enomoto A."/>
            <person name="Kondo K."/>
            <person name="Tanaka S."/>
            <person name="Hara Y."/>
            <person name="Koshikawa S."/>
            <person name="Sagara H."/>
            <person name="Miura T."/>
            <person name="Yokobori S."/>
            <person name="Miyagawa K."/>
            <person name="Suzuki Y."/>
            <person name="Kubo T."/>
            <person name="Oyama M."/>
            <person name="Kohara Y."/>
            <person name="Fujiyama A."/>
            <person name="Arakawa K."/>
            <person name="Katayama T."/>
            <person name="Toyoda A."/>
            <person name="Kunieda T."/>
        </authorList>
    </citation>
    <scope>NUCLEOTIDE SEQUENCE [LARGE SCALE GENOMIC DNA]</scope>
    <source>
        <strain evidence="11 12">YOKOZUNA-1</strain>
    </source>
</reference>
<feature type="transmembrane region" description="Helical" evidence="9">
    <location>
        <begin position="270"/>
        <end position="294"/>
    </location>
</feature>
<evidence type="ECO:0000256" key="1">
    <source>
        <dbReference type="ARBA" id="ARBA00004651"/>
    </source>
</evidence>
<dbReference type="PANTHER" id="PTHR24229">
    <property type="entry name" value="NEUROPEPTIDES RECEPTOR"/>
    <property type="match status" value="1"/>
</dbReference>
<evidence type="ECO:0000256" key="5">
    <source>
        <dbReference type="ARBA" id="ARBA00023040"/>
    </source>
</evidence>
<evidence type="ECO:0000256" key="3">
    <source>
        <dbReference type="ARBA" id="ARBA00022692"/>
    </source>
</evidence>
<dbReference type="AlphaFoldDB" id="A0A1D1VX59"/>
<dbReference type="Pfam" id="PF00001">
    <property type="entry name" value="7tm_1"/>
    <property type="match status" value="1"/>
</dbReference>
<dbReference type="Gene3D" id="1.20.1070.10">
    <property type="entry name" value="Rhodopsin 7-helix transmembrane proteins"/>
    <property type="match status" value="1"/>
</dbReference>
<proteinExistence type="predicted"/>
<dbReference type="GO" id="GO:0043005">
    <property type="term" value="C:neuron projection"/>
    <property type="evidence" value="ECO:0007669"/>
    <property type="project" value="TreeGrafter"/>
</dbReference>
<dbReference type="InterPro" id="IPR000276">
    <property type="entry name" value="GPCR_Rhodpsn"/>
</dbReference>
<comment type="caution">
    <text evidence="11">The sequence shown here is derived from an EMBL/GenBank/DDBJ whole genome shotgun (WGS) entry which is preliminary data.</text>
</comment>
<keyword evidence="8" id="KW-0807">Transducer</keyword>
<feature type="transmembrane region" description="Helical" evidence="9">
    <location>
        <begin position="183"/>
        <end position="205"/>
    </location>
</feature>
<dbReference type="GO" id="GO:0005886">
    <property type="term" value="C:plasma membrane"/>
    <property type="evidence" value="ECO:0007669"/>
    <property type="project" value="UniProtKB-SubCell"/>
</dbReference>
<name>A0A1D1VX59_RAMVA</name>
<evidence type="ECO:0000256" key="2">
    <source>
        <dbReference type="ARBA" id="ARBA00022475"/>
    </source>
</evidence>
<dbReference type="Proteomes" id="UP000186922">
    <property type="component" value="Unassembled WGS sequence"/>
</dbReference>
<sequence length="345" mass="38794">MANNTTVSAYSEREADSSSWTAMPICYLVIMIIATISNGVVLYVFARHPHLRTAFNVYIINLSMANLIETFMMMPLNIATYLRSHWWLGSTACSVFIYGLSLQAVAINSHLLITINRMWAVSAPVSYRTYHRKKVSICLCIFIWLYVHVVHTPGYVIDAVYYRPPVEIGCFVNGMMQYGWFHAMQFCLFKIPVLAIICCYPYVAYKSLKARTFRSVHPTTVSAMTGSDTRAVKGPTSGHHDGMGLTADVAQDMLVVLHNRRAESSRRRGAFLLLSVMTLSMLVFWTPSAVYYTVVSFGHVNWPAVEQAANIMCLLETIADPICFTLALKEVREAVKGLLLPWKSS</sequence>
<dbReference type="OrthoDB" id="10044919at2759"/>
<keyword evidence="3 9" id="KW-0812">Transmembrane</keyword>
<dbReference type="PROSITE" id="PS50262">
    <property type="entry name" value="G_PROTEIN_RECEP_F1_2"/>
    <property type="match status" value="1"/>
</dbReference>
<evidence type="ECO:0000259" key="10">
    <source>
        <dbReference type="PROSITE" id="PS50262"/>
    </source>
</evidence>
<evidence type="ECO:0000313" key="12">
    <source>
        <dbReference type="Proteomes" id="UP000186922"/>
    </source>
</evidence>
<keyword evidence="7" id="KW-0675">Receptor</keyword>
<evidence type="ECO:0000313" key="11">
    <source>
        <dbReference type="EMBL" id="GAV06035.1"/>
    </source>
</evidence>
<dbReference type="EMBL" id="BDGG01000013">
    <property type="protein sequence ID" value="GAV06035.1"/>
    <property type="molecule type" value="Genomic_DNA"/>
</dbReference>
<dbReference type="STRING" id="947166.A0A1D1VX59"/>
<feature type="transmembrane region" description="Helical" evidence="9">
    <location>
        <begin position="96"/>
        <end position="115"/>
    </location>
</feature>
<dbReference type="PRINTS" id="PR00237">
    <property type="entry name" value="GPCRRHODOPSN"/>
</dbReference>
<evidence type="ECO:0000256" key="9">
    <source>
        <dbReference type="SAM" id="Phobius"/>
    </source>
</evidence>
<keyword evidence="5" id="KW-0297">G-protein coupled receptor</keyword>
<feature type="domain" description="G-protein coupled receptors family 1 profile" evidence="10">
    <location>
        <begin position="37"/>
        <end position="324"/>
    </location>
</feature>
<dbReference type="PANTHER" id="PTHR24229:SF40">
    <property type="entry name" value="ALLATOSTATIN C RECEPTOR 1-RELATED"/>
    <property type="match status" value="1"/>
</dbReference>
<gene>
    <name evidence="11" type="primary">RvY_16074-1</name>
    <name evidence="11" type="synonym">RvY_16074.1</name>
    <name evidence="11" type="ORF">RvY_16074</name>
</gene>
<evidence type="ECO:0000256" key="6">
    <source>
        <dbReference type="ARBA" id="ARBA00023136"/>
    </source>
</evidence>
<accession>A0A1D1VX59</accession>
<keyword evidence="2" id="KW-1003">Cell membrane</keyword>
<dbReference type="SUPFAM" id="SSF81321">
    <property type="entry name" value="Family A G protein-coupled receptor-like"/>
    <property type="match status" value="1"/>
</dbReference>
<dbReference type="GO" id="GO:0004930">
    <property type="term" value="F:G protein-coupled receptor activity"/>
    <property type="evidence" value="ECO:0007669"/>
    <property type="project" value="UniProtKB-KW"/>
</dbReference>
<comment type="subcellular location">
    <subcellularLocation>
        <location evidence="1">Cell membrane</location>
        <topology evidence="1">Multi-pass membrane protein</topology>
    </subcellularLocation>
</comment>
<protein>
    <recommendedName>
        <fullName evidence="10">G-protein coupled receptors family 1 profile domain-containing protein</fullName>
    </recommendedName>
</protein>
<keyword evidence="12" id="KW-1185">Reference proteome</keyword>
<organism evidence="11 12">
    <name type="scientific">Ramazzottius varieornatus</name>
    <name type="common">Water bear</name>
    <name type="synonym">Tardigrade</name>
    <dbReference type="NCBI Taxonomy" id="947166"/>
    <lineage>
        <taxon>Eukaryota</taxon>
        <taxon>Metazoa</taxon>
        <taxon>Ecdysozoa</taxon>
        <taxon>Tardigrada</taxon>
        <taxon>Eutardigrada</taxon>
        <taxon>Parachela</taxon>
        <taxon>Hypsibioidea</taxon>
        <taxon>Ramazzottiidae</taxon>
        <taxon>Ramazzottius</taxon>
    </lineage>
</organism>
<keyword evidence="4 9" id="KW-1133">Transmembrane helix</keyword>
<dbReference type="InterPro" id="IPR017452">
    <property type="entry name" value="GPCR_Rhodpsn_7TM"/>
</dbReference>
<evidence type="ECO:0000256" key="4">
    <source>
        <dbReference type="ARBA" id="ARBA00022989"/>
    </source>
</evidence>
<feature type="transmembrane region" description="Helical" evidence="9">
    <location>
        <begin position="57"/>
        <end position="76"/>
    </location>
</feature>
<dbReference type="GO" id="GO:0007218">
    <property type="term" value="P:neuropeptide signaling pathway"/>
    <property type="evidence" value="ECO:0007669"/>
    <property type="project" value="TreeGrafter"/>
</dbReference>
<evidence type="ECO:0000256" key="7">
    <source>
        <dbReference type="ARBA" id="ARBA00023170"/>
    </source>
</evidence>